<dbReference type="Pfam" id="PF01668">
    <property type="entry name" value="SmpB"/>
    <property type="match status" value="1"/>
</dbReference>
<dbReference type="GO" id="GO:0005829">
    <property type="term" value="C:cytosol"/>
    <property type="evidence" value="ECO:0007669"/>
    <property type="project" value="TreeGrafter"/>
</dbReference>
<evidence type="ECO:0000256" key="1">
    <source>
        <dbReference type="ARBA" id="ARBA00022490"/>
    </source>
</evidence>
<organism evidence="5 6">
    <name type="scientific">Candidatus Nomurabacteria bacterium GWB1_40_6</name>
    <dbReference type="NCBI Taxonomy" id="1801727"/>
    <lineage>
        <taxon>Bacteria</taxon>
        <taxon>Candidatus Nomuraibacteriota</taxon>
    </lineage>
</organism>
<dbReference type="HAMAP" id="MF_00023">
    <property type="entry name" value="SmpB"/>
    <property type="match status" value="1"/>
</dbReference>
<feature type="region of interest" description="Disordered" evidence="4">
    <location>
        <begin position="128"/>
        <end position="148"/>
    </location>
</feature>
<dbReference type="GO" id="GO:0003723">
    <property type="term" value="F:RNA binding"/>
    <property type="evidence" value="ECO:0007669"/>
    <property type="project" value="UniProtKB-UniRule"/>
</dbReference>
<dbReference type="PANTHER" id="PTHR30308:SF2">
    <property type="entry name" value="SSRA-BINDING PROTEIN"/>
    <property type="match status" value="1"/>
</dbReference>
<reference evidence="5 6" key="1">
    <citation type="journal article" date="2016" name="Nat. Commun.">
        <title>Thousands of microbial genomes shed light on interconnected biogeochemical processes in an aquifer system.</title>
        <authorList>
            <person name="Anantharaman K."/>
            <person name="Brown C.T."/>
            <person name="Hug L.A."/>
            <person name="Sharon I."/>
            <person name="Castelle C.J."/>
            <person name="Probst A.J."/>
            <person name="Thomas B.C."/>
            <person name="Singh A."/>
            <person name="Wilkins M.J."/>
            <person name="Karaoz U."/>
            <person name="Brodie E.L."/>
            <person name="Williams K.H."/>
            <person name="Hubbard S.S."/>
            <person name="Banfield J.F."/>
        </authorList>
    </citation>
    <scope>NUCLEOTIDE SEQUENCE [LARGE SCALE GENOMIC DNA]</scope>
</reference>
<sequence length="148" mass="17207">MASYAENRKARFNYEFLEKYETGIELVGTEVKSVRGGQMSLEGAFVIIRGGEAFLINANIPPFQPKNAPKDYDPLRNRKLLLTKKEINKLADSEKNKSLTIVPISVYNKNRKIKLEIALAKGKKKFDKRDTIKKRETDREIRREYKER</sequence>
<dbReference type="AlphaFoldDB" id="A0A1F6TNP8"/>
<name>A0A1F6TNP8_9BACT</name>
<evidence type="ECO:0000256" key="4">
    <source>
        <dbReference type="SAM" id="MobiDB-lite"/>
    </source>
</evidence>
<protein>
    <recommendedName>
        <fullName evidence="3">SsrA-binding protein</fullName>
    </recommendedName>
    <alternativeName>
        <fullName evidence="3">Small protein B</fullName>
    </alternativeName>
</protein>
<dbReference type="Proteomes" id="UP000176484">
    <property type="component" value="Unassembled WGS sequence"/>
</dbReference>
<comment type="subcellular location">
    <subcellularLocation>
        <location evidence="3">Cytoplasm</location>
    </subcellularLocation>
    <text evidence="3">The tmRNA-SmpB complex associates with stalled 70S ribosomes.</text>
</comment>
<dbReference type="PANTHER" id="PTHR30308">
    <property type="entry name" value="TMRNA-BINDING COMPONENT OF TRANS-TRANSLATION TAGGING COMPLEX"/>
    <property type="match status" value="1"/>
</dbReference>
<dbReference type="PROSITE" id="PS01317">
    <property type="entry name" value="SSRP"/>
    <property type="match status" value="1"/>
</dbReference>
<keyword evidence="1 3" id="KW-0963">Cytoplasm</keyword>
<evidence type="ECO:0000256" key="3">
    <source>
        <dbReference type="HAMAP-Rule" id="MF_00023"/>
    </source>
</evidence>
<dbReference type="GO" id="GO:0070930">
    <property type="term" value="P:trans-translation-dependent protein tagging"/>
    <property type="evidence" value="ECO:0007669"/>
    <property type="project" value="TreeGrafter"/>
</dbReference>
<dbReference type="GO" id="GO:0070929">
    <property type="term" value="P:trans-translation"/>
    <property type="evidence" value="ECO:0007669"/>
    <property type="project" value="UniProtKB-UniRule"/>
</dbReference>
<dbReference type="InterPro" id="IPR020081">
    <property type="entry name" value="SsrA-bd_prot_CS"/>
</dbReference>
<dbReference type="SUPFAM" id="SSF74982">
    <property type="entry name" value="Small protein B (SmpB)"/>
    <property type="match status" value="1"/>
</dbReference>
<dbReference type="EMBL" id="MFTD01000013">
    <property type="protein sequence ID" value="OGI46767.1"/>
    <property type="molecule type" value="Genomic_DNA"/>
</dbReference>
<dbReference type="CDD" id="cd09294">
    <property type="entry name" value="SmpB"/>
    <property type="match status" value="1"/>
</dbReference>
<dbReference type="Gene3D" id="2.40.280.10">
    <property type="match status" value="1"/>
</dbReference>
<keyword evidence="2 3" id="KW-0694">RNA-binding</keyword>
<comment type="function">
    <text evidence="3">Required for rescue of stalled ribosomes mediated by trans-translation. Binds to transfer-messenger RNA (tmRNA), required for stable association of tmRNA with ribosomes. tmRNA and SmpB together mimic tRNA shape, replacing the anticodon stem-loop with SmpB. tmRNA is encoded by the ssrA gene; the 2 termini fold to resemble tRNA(Ala) and it encodes a 'tag peptide', a short internal open reading frame. During trans-translation Ala-aminoacylated tmRNA acts like a tRNA, entering the A-site of stalled ribosomes, displacing the stalled mRNA. The ribosome then switches to translate the ORF on the tmRNA; the nascent peptide is terminated with the 'tag peptide' encoded by the tmRNA and targeted for degradation. The ribosome is freed to recommence translation, which seems to be the essential function of trans-translation.</text>
</comment>
<evidence type="ECO:0000313" key="5">
    <source>
        <dbReference type="EMBL" id="OGI46767.1"/>
    </source>
</evidence>
<comment type="similarity">
    <text evidence="3">Belongs to the SmpB family.</text>
</comment>
<proteinExistence type="inferred from homology"/>
<gene>
    <name evidence="3" type="primary">smpB</name>
    <name evidence="5" type="ORF">A2121_00150</name>
</gene>
<evidence type="ECO:0000256" key="2">
    <source>
        <dbReference type="ARBA" id="ARBA00022884"/>
    </source>
</evidence>
<accession>A0A1F6TNP8</accession>
<dbReference type="InterPro" id="IPR023620">
    <property type="entry name" value="SmpB"/>
</dbReference>
<dbReference type="InterPro" id="IPR000037">
    <property type="entry name" value="SsrA-bd_prot"/>
</dbReference>
<evidence type="ECO:0000313" key="6">
    <source>
        <dbReference type="Proteomes" id="UP000176484"/>
    </source>
</evidence>
<dbReference type="NCBIfam" id="TIGR00086">
    <property type="entry name" value="smpB"/>
    <property type="match status" value="1"/>
</dbReference>
<comment type="caution">
    <text evidence="5">The sequence shown here is derived from an EMBL/GenBank/DDBJ whole genome shotgun (WGS) entry which is preliminary data.</text>
</comment>
<dbReference type="NCBIfam" id="NF003843">
    <property type="entry name" value="PRK05422.1"/>
    <property type="match status" value="1"/>
</dbReference>